<protein>
    <recommendedName>
        <fullName evidence="8">pectin lyase</fullName>
        <ecNumber evidence="8">4.2.2.10</ecNumber>
    </recommendedName>
</protein>
<comment type="function">
    <text evidence="7">Pectinolytic enzymes consist of four classes of enzymes: pectin lyase, polygalacturonase, pectin methylesterase and rhamnogalacturonase. Among pectinolytic enzymes, pectin lyase is the most important in depolymerization of pectin, since it cleaves internal glycosidic bonds of highly methylated pectins.</text>
</comment>
<reference evidence="11 12" key="1">
    <citation type="submission" date="2014-04" db="EMBL/GenBank/DDBJ databases">
        <authorList>
            <consortium name="DOE Joint Genome Institute"/>
            <person name="Kuo A."/>
            <person name="Girlanda M."/>
            <person name="Perotto S."/>
            <person name="Kohler A."/>
            <person name="Nagy L.G."/>
            <person name="Floudas D."/>
            <person name="Copeland A."/>
            <person name="Barry K.W."/>
            <person name="Cichocki N."/>
            <person name="Veneault-Fourrey C."/>
            <person name="LaButti K."/>
            <person name="Lindquist E.A."/>
            <person name="Lipzen A."/>
            <person name="Lundell T."/>
            <person name="Morin E."/>
            <person name="Murat C."/>
            <person name="Sun H."/>
            <person name="Tunlid A."/>
            <person name="Henrissat B."/>
            <person name="Grigoriev I.V."/>
            <person name="Hibbett D.S."/>
            <person name="Martin F."/>
            <person name="Nordberg H.P."/>
            <person name="Cantor M.N."/>
            <person name="Hua S.X."/>
        </authorList>
    </citation>
    <scope>NUCLEOTIDE SEQUENCE [LARGE SCALE GENOMIC DNA]</scope>
    <source>
        <strain evidence="11 12">MUT 4182</strain>
    </source>
</reference>
<dbReference type="EC" id="4.2.2.10" evidence="8"/>
<feature type="signal peptide" evidence="9">
    <location>
        <begin position="1"/>
        <end position="23"/>
    </location>
</feature>
<feature type="domain" description="CBM1" evidence="10">
    <location>
        <begin position="20"/>
        <end position="56"/>
    </location>
</feature>
<evidence type="ECO:0000256" key="5">
    <source>
        <dbReference type="ARBA" id="ARBA00023239"/>
    </source>
</evidence>
<dbReference type="InterPro" id="IPR006626">
    <property type="entry name" value="PbH1"/>
</dbReference>
<keyword evidence="4" id="KW-0325">Glycoprotein</keyword>
<dbReference type="PROSITE" id="PS51164">
    <property type="entry name" value="CBM1_2"/>
    <property type="match status" value="1"/>
</dbReference>
<dbReference type="PROSITE" id="PS00562">
    <property type="entry name" value="CBM1_1"/>
    <property type="match status" value="1"/>
</dbReference>
<dbReference type="GO" id="GO:0030248">
    <property type="term" value="F:cellulose binding"/>
    <property type="evidence" value="ECO:0007669"/>
    <property type="project" value="InterPro"/>
</dbReference>
<dbReference type="PANTHER" id="PTHR31683:SF67">
    <property type="entry name" value="PECTIN LYASE F-RELATED"/>
    <property type="match status" value="1"/>
</dbReference>
<sequence>MKSISLASLVVAIGSAKFALGVAEYGQCGGSGWTGDTTCDSGLTCVYQNDWYYQCLKSSSTATTTTSKTTTTTTKITTTTTKTTTTATSSSTGTSAKGTPVGFGAGTTGGAGGVTVTPTTQAELITYLSDSTTRTIILTKIFDFTTYYGTTTGKACKPWTCTNGYTPQMTIDTGKGECDASLTLYSVTYYQAGHDYSLKVGSNKTLLGQGSSTGIKGIGLEISGVSNVIVQNIQITDINSQYVWGGDAILITGSSKVWVDHNYIARVGRQFIVTGFDPATQVTISNNYFDGTTSYSASCNGEHYWFLLFAGSADTITVTNNHIYKTSGRGPHVGGISGYNQQIHIVNNYYDTVGGHAIDAAVSSHILVEGNYFKSVTTPDTGTSSGGLEYFVQTVSDATTCANYLTRYCEWNRFESSGTVASRLDTSVLSALDQSAVNNLTPMGVADVPTYVVANAGVGIVN</sequence>
<dbReference type="SUPFAM" id="SSF57180">
    <property type="entry name" value="Cellulose-binding domain"/>
    <property type="match status" value="1"/>
</dbReference>
<comment type="similarity">
    <text evidence="1">Belongs to the polysaccharide lyase 1 family.</text>
</comment>
<evidence type="ECO:0000256" key="6">
    <source>
        <dbReference type="ARBA" id="ARBA00036818"/>
    </source>
</evidence>
<dbReference type="OrthoDB" id="1637350at2759"/>
<dbReference type="Gene3D" id="2.160.20.10">
    <property type="entry name" value="Single-stranded right-handed beta-helix, Pectin lyase-like"/>
    <property type="match status" value="1"/>
</dbReference>
<dbReference type="SMART" id="SM00236">
    <property type="entry name" value="fCBD"/>
    <property type="match status" value="1"/>
</dbReference>
<dbReference type="InterPro" id="IPR035971">
    <property type="entry name" value="CBD_sf"/>
</dbReference>
<evidence type="ECO:0000313" key="11">
    <source>
        <dbReference type="EMBL" id="KIO19215.1"/>
    </source>
</evidence>
<evidence type="ECO:0000256" key="7">
    <source>
        <dbReference type="ARBA" id="ARBA00037631"/>
    </source>
</evidence>
<dbReference type="InterPro" id="IPR039448">
    <property type="entry name" value="Beta_helix"/>
</dbReference>
<dbReference type="SMART" id="SM00656">
    <property type="entry name" value="Amb_all"/>
    <property type="match status" value="1"/>
</dbReference>
<dbReference type="InterPro" id="IPR002022">
    <property type="entry name" value="Pec_lyase"/>
</dbReference>
<evidence type="ECO:0000256" key="2">
    <source>
        <dbReference type="ARBA" id="ARBA00022729"/>
    </source>
</evidence>
<proteinExistence type="inferred from homology"/>
<evidence type="ECO:0000256" key="1">
    <source>
        <dbReference type="ARBA" id="ARBA00010980"/>
    </source>
</evidence>
<dbReference type="GO" id="GO:0047490">
    <property type="term" value="F:pectin lyase activity"/>
    <property type="evidence" value="ECO:0007669"/>
    <property type="project" value="UniProtKB-EC"/>
</dbReference>
<dbReference type="GO" id="GO:0005576">
    <property type="term" value="C:extracellular region"/>
    <property type="evidence" value="ECO:0007669"/>
    <property type="project" value="UniProtKB-SubCell"/>
</dbReference>
<keyword evidence="3" id="KW-1015">Disulfide bond</keyword>
<evidence type="ECO:0000256" key="4">
    <source>
        <dbReference type="ARBA" id="ARBA00023180"/>
    </source>
</evidence>
<dbReference type="SUPFAM" id="SSF51126">
    <property type="entry name" value="Pectin lyase-like"/>
    <property type="match status" value="1"/>
</dbReference>
<dbReference type="EMBL" id="KN823234">
    <property type="protein sequence ID" value="KIO19215.1"/>
    <property type="molecule type" value="Genomic_DNA"/>
</dbReference>
<evidence type="ECO:0000313" key="12">
    <source>
        <dbReference type="Proteomes" id="UP000054248"/>
    </source>
</evidence>
<dbReference type="GO" id="GO:0030570">
    <property type="term" value="F:pectate lyase activity"/>
    <property type="evidence" value="ECO:0007669"/>
    <property type="project" value="InterPro"/>
</dbReference>
<comment type="catalytic activity">
    <reaction evidence="6">
        <text>Eliminative cleavage of (1-&gt;4)-alpha-D-galacturonan methyl ester to give oligosaccharides with 4-deoxy-6-O-methyl-alpha-D-galact-4-enuronosyl groups at their non-reducing ends.</text>
        <dbReference type="EC" id="4.2.2.10"/>
    </reaction>
</comment>
<dbReference type="Pfam" id="PF00734">
    <property type="entry name" value="CBM_1"/>
    <property type="match status" value="1"/>
</dbReference>
<dbReference type="PANTHER" id="PTHR31683">
    <property type="entry name" value="PECTATE LYASE 18-RELATED"/>
    <property type="match status" value="1"/>
</dbReference>
<evidence type="ECO:0000256" key="9">
    <source>
        <dbReference type="SAM" id="SignalP"/>
    </source>
</evidence>
<keyword evidence="2 9" id="KW-0732">Signal</keyword>
<evidence type="ECO:0000256" key="8">
    <source>
        <dbReference type="ARBA" id="ARBA00039082"/>
    </source>
</evidence>
<keyword evidence="5 11" id="KW-0456">Lyase</keyword>
<dbReference type="Proteomes" id="UP000054248">
    <property type="component" value="Unassembled WGS sequence"/>
</dbReference>
<evidence type="ECO:0000259" key="10">
    <source>
        <dbReference type="PROSITE" id="PS51164"/>
    </source>
</evidence>
<organism evidence="11 12">
    <name type="scientific">Tulasnella calospora MUT 4182</name>
    <dbReference type="NCBI Taxonomy" id="1051891"/>
    <lineage>
        <taxon>Eukaryota</taxon>
        <taxon>Fungi</taxon>
        <taxon>Dikarya</taxon>
        <taxon>Basidiomycota</taxon>
        <taxon>Agaricomycotina</taxon>
        <taxon>Agaricomycetes</taxon>
        <taxon>Cantharellales</taxon>
        <taxon>Tulasnellaceae</taxon>
        <taxon>Tulasnella</taxon>
    </lineage>
</organism>
<accession>A0A0C3PW47</accession>
<feature type="chain" id="PRO_5002177129" description="pectin lyase" evidence="9">
    <location>
        <begin position="24"/>
        <end position="462"/>
    </location>
</feature>
<name>A0A0C3PW47_9AGAM</name>
<dbReference type="STRING" id="1051891.A0A0C3PW47"/>
<dbReference type="HOGENOM" id="CLU_021980_0_0_1"/>
<keyword evidence="12" id="KW-1185">Reference proteome</keyword>
<evidence type="ECO:0000256" key="3">
    <source>
        <dbReference type="ARBA" id="ARBA00023157"/>
    </source>
</evidence>
<dbReference type="InterPro" id="IPR012334">
    <property type="entry name" value="Pectin_lyas_fold"/>
</dbReference>
<dbReference type="InterPro" id="IPR045032">
    <property type="entry name" value="PEL"/>
</dbReference>
<dbReference type="GO" id="GO:0000272">
    <property type="term" value="P:polysaccharide catabolic process"/>
    <property type="evidence" value="ECO:0007669"/>
    <property type="project" value="UniProtKB-KW"/>
</dbReference>
<dbReference type="AlphaFoldDB" id="A0A0C3PW47"/>
<dbReference type="InterPro" id="IPR000254">
    <property type="entry name" value="CBD"/>
</dbReference>
<dbReference type="SMART" id="SM00710">
    <property type="entry name" value="PbH1"/>
    <property type="match status" value="5"/>
</dbReference>
<dbReference type="InterPro" id="IPR011050">
    <property type="entry name" value="Pectin_lyase_fold/virulence"/>
</dbReference>
<reference evidence="12" key="2">
    <citation type="submission" date="2015-01" db="EMBL/GenBank/DDBJ databases">
        <title>Evolutionary Origins and Diversification of the Mycorrhizal Mutualists.</title>
        <authorList>
            <consortium name="DOE Joint Genome Institute"/>
            <consortium name="Mycorrhizal Genomics Consortium"/>
            <person name="Kohler A."/>
            <person name="Kuo A."/>
            <person name="Nagy L.G."/>
            <person name="Floudas D."/>
            <person name="Copeland A."/>
            <person name="Barry K.W."/>
            <person name="Cichocki N."/>
            <person name="Veneault-Fourrey C."/>
            <person name="LaButti K."/>
            <person name="Lindquist E.A."/>
            <person name="Lipzen A."/>
            <person name="Lundell T."/>
            <person name="Morin E."/>
            <person name="Murat C."/>
            <person name="Riley R."/>
            <person name="Ohm R."/>
            <person name="Sun H."/>
            <person name="Tunlid A."/>
            <person name="Henrissat B."/>
            <person name="Grigoriev I.V."/>
            <person name="Hibbett D.S."/>
            <person name="Martin F."/>
        </authorList>
    </citation>
    <scope>NUCLEOTIDE SEQUENCE [LARGE SCALE GENOMIC DNA]</scope>
    <source>
        <strain evidence="12">MUT 4182</strain>
    </source>
</reference>
<gene>
    <name evidence="11" type="ORF">M407DRAFT_31141</name>
</gene>
<dbReference type="Pfam" id="PF13229">
    <property type="entry name" value="Beta_helix"/>
    <property type="match status" value="1"/>
</dbReference>